<feature type="transmembrane region" description="Helical" evidence="7">
    <location>
        <begin position="90"/>
        <end position="114"/>
    </location>
</feature>
<feature type="transmembrane region" description="Helical" evidence="7">
    <location>
        <begin position="126"/>
        <end position="148"/>
    </location>
</feature>
<dbReference type="Proteomes" id="UP000712157">
    <property type="component" value="Unassembled WGS sequence"/>
</dbReference>
<name>A0A949K2Y9_9FIRM</name>
<dbReference type="GO" id="GO:0005886">
    <property type="term" value="C:plasma membrane"/>
    <property type="evidence" value="ECO:0007669"/>
    <property type="project" value="UniProtKB-SubCell"/>
</dbReference>
<reference evidence="8" key="1">
    <citation type="submission" date="2021-06" db="EMBL/GenBank/DDBJ databases">
        <title>Description of novel taxa of the family Lachnospiraceae.</title>
        <authorList>
            <person name="Chaplin A.V."/>
            <person name="Sokolova S.R."/>
            <person name="Pikina A.P."/>
            <person name="Korzhanova M."/>
            <person name="Belova V."/>
            <person name="Korostin D."/>
            <person name="Efimov B.A."/>
        </authorList>
    </citation>
    <scope>NUCLEOTIDE SEQUENCE</scope>
    <source>
        <strain evidence="8">ASD5720</strain>
    </source>
</reference>
<dbReference type="InterPro" id="IPR051327">
    <property type="entry name" value="MATE_MepA_subfamily"/>
</dbReference>
<evidence type="ECO:0000256" key="5">
    <source>
        <dbReference type="ARBA" id="ARBA00022989"/>
    </source>
</evidence>
<dbReference type="PANTHER" id="PTHR43823">
    <property type="entry name" value="SPORULATION PROTEIN YKVU"/>
    <property type="match status" value="1"/>
</dbReference>
<feature type="transmembrane region" description="Helical" evidence="7">
    <location>
        <begin position="181"/>
        <end position="207"/>
    </location>
</feature>
<evidence type="ECO:0000256" key="7">
    <source>
        <dbReference type="SAM" id="Phobius"/>
    </source>
</evidence>
<keyword evidence="4 7" id="KW-0812">Transmembrane</keyword>
<dbReference type="PIRSF" id="PIRSF006603">
    <property type="entry name" value="DinF"/>
    <property type="match status" value="1"/>
</dbReference>
<feature type="transmembrane region" description="Helical" evidence="7">
    <location>
        <begin position="46"/>
        <end position="69"/>
    </location>
</feature>
<proteinExistence type="predicted"/>
<evidence type="ECO:0000256" key="1">
    <source>
        <dbReference type="ARBA" id="ARBA00004651"/>
    </source>
</evidence>
<keyword evidence="5 7" id="KW-1133">Transmembrane helix</keyword>
<dbReference type="GO" id="GO:0042910">
    <property type="term" value="F:xenobiotic transmembrane transporter activity"/>
    <property type="evidence" value="ECO:0007669"/>
    <property type="project" value="InterPro"/>
</dbReference>
<keyword evidence="3" id="KW-1003">Cell membrane</keyword>
<feature type="transmembrane region" description="Helical" evidence="7">
    <location>
        <begin position="155"/>
        <end position="175"/>
    </location>
</feature>
<evidence type="ECO:0000256" key="6">
    <source>
        <dbReference type="ARBA" id="ARBA00023136"/>
    </source>
</evidence>
<feature type="transmembrane region" description="Helical" evidence="7">
    <location>
        <begin position="307"/>
        <end position="326"/>
    </location>
</feature>
<evidence type="ECO:0000256" key="4">
    <source>
        <dbReference type="ARBA" id="ARBA00022692"/>
    </source>
</evidence>
<accession>A0A949K2Y9</accession>
<keyword evidence="6 7" id="KW-0472">Membrane</keyword>
<keyword evidence="2" id="KW-0813">Transport</keyword>
<dbReference type="GO" id="GO:0015297">
    <property type="term" value="F:antiporter activity"/>
    <property type="evidence" value="ECO:0007669"/>
    <property type="project" value="InterPro"/>
</dbReference>
<dbReference type="EMBL" id="JAHQCW010000054">
    <property type="protein sequence ID" value="MBU9739259.1"/>
    <property type="molecule type" value="Genomic_DNA"/>
</dbReference>
<evidence type="ECO:0000313" key="9">
    <source>
        <dbReference type="Proteomes" id="UP000712157"/>
    </source>
</evidence>
<dbReference type="InterPro" id="IPR048279">
    <property type="entry name" value="MdtK-like"/>
</dbReference>
<gene>
    <name evidence="8" type="ORF">KTH89_22260</name>
</gene>
<dbReference type="PANTHER" id="PTHR43823:SF3">
    <property type="entry name" value="MULTIDRUG EXPORT PROTEIN MEPA"/>
    <property type="match status" value="1"/>
</dbReference>
<protein>
    <submittedName>
        <fullName evidence="8">Polysaccharide biosynthesis C-terminal domain-containing protein</fullName>
    </submittedName>
</protein>
<feature type="transmembrane region" description="Helical" evidence="7">
    <location>
        <begin position="346"/>
        <end position="365"/>
    </location>
</feature>
<comment type="subcellular location">
    <subcellularLocation>
        <location evidence="1">Cell membrane</location>
        <topology evidence="1">Multi-pass membrane protein</topology>
    </subcellularLocation>
</comment>
<evidence type="ECO:0000313" key="8">
    <source>
        <dbReference type="EMBL" id="MBU9739259.1"/>
    </source>
</evidence>
<dbReference type="InterPro" id="IPR002528">
    <property type="entry name" value="MATE_fam"/>
</dbReference>
<comment type="caution">
    <text evidence="8">The sequence shown here is derived from an EMBL/GenBank/DDBJ whole genome shotgun (WGS) entry which is preliminary data.</text>
</comment>
<dbReference type="Pfam" id="PF01554">
    <property type="entry name" value="MatE"/>
    <property type="match status" value="2"/>
</dbReference>
<feature type="transmembrane region" description="Helical" evidence="7">
    <location>
        <begin position="260"/>
        <end position="281"/>
    </location>
</feature>
<sequence length="453" mass="48601">MEIRKNFFRCVIPSMLAFALSGIYAIVDGFFIGNKIGDFGLAAINIAYPLTALIQAVGSGIGMGGAILYSICEGAKKTEEKNRYFKVTSLLLAGVSLLLMGGLAISAPAVLRMFGAVGEIYPLALAYIRFIIYGAFFQVLSTGLVPFLRNMGGAVLAMVAMISGFLTNILLDYLLVWRFPYGMAGAALATVIGQAVTFAVCLCFLLARRNSLRSRMGKGFWGLAKRVLLIAPSPFGLAFVPNITLILVNKSAVLYGGEAAVTSYAAVSYISCVVLLLLQGISDGCQPLMSLYYGEGDGAKTGRVKRIAYQFSAVTALFCMVLLYLVRNQAAVLFGASDQTVASVGAILPVFLIGYLFASFSRITVSAFYATGKDKMAYLLIYAEPVFLLVLLLILPERLGIGGTWVSVPVSQLLIMLLSLFFLYRGKYPGKTGAGLSIRKWKNRRSPGSGNNG</sequence>
<feature type="transmembrane region" description="Helical" evidence="7">
    <location>
        <begin position="227"/>
        <end position="248"/>
    </location>
</feature>
<evidence type="ECO:0000256" key="3">
    <source>
        <dbReference type="ARBA" id="ARBA00022475"/>
    </source>
</evidence>
<evidence type="ECO:0000256" key="2">
    <source>
        <dbReference type="ARBA" id="ARBA00022448"/>
    </source>
</evidence>
<dbReference type="AlphaFoldDB" id="A0A949K2Y9"/>
<organism evidence="8 9">
    <name type="scientific">Diplocloster agilis</name>
    <dbReference type="NCBI Taxonomy" id="2850323"/>
    <lineage>
        <taxon>Bacteria</taxon>
        <taxon>Bacillati</taxon>
        <taxon>Bacillota</taxon>
        <taxon>Clostridia</taxon>
        <taxon>Lachnospirales</taxon>
        <taxon>Lachnospiraceae</taxon>
        <taxon>Diplocloster</taxon>
    </lineage>
</organism>
<feature type="transmembrane region" description="Helical" evidence="7">
    <location>
        <begin position="7"/>
        <end position="26"/>
    </location>
</feature>
<feature type="transmembrane region" description="Helical" evidence="7">
    <location>
        <begin position="377"/>
        <end position="395"/>
    </location>
</feature>
<keyword evidence="9" id="KW-1185">Reference proteome</keyword>
<feature type="transmembrane region" description="Helical" evidence="7">
    <location>
        <begin position="401"/>
        <end position="424"/>
    </location>
</feature>